<keyword evidence="3" id="KW-1185">Reference proteome</keyword>
<evidence type="ECO:0000256" key="1">
    <source>
        <dbReference type="SAM" id="Phobius"/>
    </source>
</evidence>
<reference evidence="2 3" key="1">
    <citation type="journal article" date="2010" name="Stand. Genomic Sci.">
        <title>Complete genome sequence of Arcobacter nitrofigilis type strain (CI).</title>
        <authorList>
            <person name="Pati A."/>
            <person name="Gronow S."/>
            <person name="Lapidus A."/>
            <person name="Copeland A."/>
            <person name="Glavina Del Rio T."/>
            <person name="Nolan M."/>
            <person name="Lucas S."/>
            <person name="Tice H."/>
            <person name="Cheng J.F."/>
            <person name="Han C."/>
            <person name="Chertkov O."/>
            <person name="Bruce D."/>
            <person name="Tapia R."/>
            <person name="Goodwin L."/>
            <person name="Pitluck S."/>
            <person name="Liolios K."/>
            <person name="Ivanova N."/>
            <person name="Mavromatis K."/>
            <person name="Chen A."/>
            <person name="Palaniappan K."/>
            <person name="Land M."/>
            <person name="Hauser L."/>
            <person name="Chang Y.J."/>
            <person name="Jeffries C.D."/>
            <person name="Detter J.C."/>
            <person name="Rohde M."/>
            <person name="Goker M."/>
            <person name="Bristow J."/>
            <person name="Eisen J.A."/>
            <person name="Markowitz V."/>
            <person name="Hugenholtz P."/>
            <person name="Klenk H.P."/>
            <person name="Kyrpides N.C."/>
        </authorList>
    </citation>
    <scope>NUCLEOTIDE SEQUENCE [LARGE SCALE GENOMIC DNA]</scope>
    <source>
        <strain evidence="3">ATCC 33309 / DSM 7299 / CCUG 15893 / LMG 7604 / NCTC 12251 / CI</strain>
    </source>
</reference>
<dbReference type="eggNOG" id="COG2995">
    <property type="taxonomic scope" value="Bacteria"/>
</dbReference>
<dbReference type="HOGENOM" id="CLU_041903_1_0_7"/>
<keyword evidence="1" id="KW-0472">Membrane</keyword>
<feature type="transmembrane region" description="Helical" evidence="1">
    <location>
        <begin position="84"/>
        <end position="111"/>
    </location>
</feature>
<keyword evidence="1" id="KW-1133">Transmembrane helix</keyword>
<proteinExistence type="predicted"/>
<dbReference type="STRING" id="572480.Arnit_1248"/>
<dbReference type="Pfam" id="PF04403">
    <property type="entry name" value="PqiA"/>
    <property type="match status" value="1"/>
</dbReference>
<dbReference type="RefSeq" id="WP_013135051.1">
    <property type="nucleotide sequence ID" value="NC_014166.1"/>
</dbReference>
<sequence>MDTIIECKHCGLFLKNNNEKIKCPRCGSRIKNKEHSLDSLYYAITALLLFILLNIYPLLTLSLNGNTLKTTLIGTISIFFKEDFLFVGALVLFTIILAPIFNSLTIIFVFIQSKMKRKIFSFRVLYDGFHFFKTWGFIEVYIIGVIVTYIKLTGMASTTSFDMGFYIMLFYLFIFYMSNKKFDIKSVFEQ</sequence>
<dbReference type="Proteomes" id="UP000000939">
    <property type="component" value="Chromosome"/>
</dbReference>
<keyword evidence="1" id="KW-0812">Transmembrane</keyword>
<feature type="transmembrane region" description="Helical" evidence="1">
    <location>
        <begin position="39"/>
        <end position="59"/>
    </location>
</feature>
<feature type="transmembrane region" description="Helical" evidence="1">
    <location>
        <begin position="156"/>
        <end position="176"/>
    </location>
</feature>
<dbReference type="AlphaFoldDB" id="D5V4K1"/>
<gene>
    <name evidence="2" type="ordered locus">Arnit_1248</name>
</gene>
<dbReference type="KEGG" id="ant:Arnit_1248"/>
<feature type="transmembrane region" description="Helical" evidence="1">
    <location>
        <begin position="131"/>
        <end position="150"/>
    </location>
</feature>
<accession>D5V4K1</accession>
<evidence type="ECO:0000313" key="3">
    <source>
        <dbReference type="Proteomes" id="UP000000939"/>
    </source>
</evidence>
<dbReference type="EMBL" id="CP001999">
    <property type="protein sequence ID" value="ADG92906.1"/>
    <property type="molecule type" value="Genomic_DNA"/>
</dbReference>
<dbReference type="InterPro" id="IPR007498">
    <property type="entry name" value="PqiA-like"/>
</dbReference>
<organism evidence="2 3">
    <name type="scientific">Arcobacter nitrofigilis (strain ATCC 33309 / DSM 7299 / CCUG 15893 / LMG 7604 / NCTC 12251 / CI)</name>
    <name type="common">Campylobacter nitrofigilis</name>
    <dbReference type="NCBI Taxonomy" id="572480"/>
    <lineage>
        <taxon>Bacteria</taxon>
        <taxon>Pseudomonadati</taxon>
        <taxon>Campylobacterota</taxon>
        <taxon>Epsilonproteobacteria</taxon>
        <taxon>Campylobacterales</taxon>
        <taxon>Arcobacteraceae</taxon>
        <taxon>Arcobacter</taxon>
    </lineage>
</organism>
<name>D5V4K1_ARCNC</name>
<evidence type="ECO:0000313" key="2">
    <source>
        <dbReference type="EMBL" id="ADG92906.1"/>
    </source>
</evidence>
<protein>
    <submittedName>
        <fullName evidence="2">Paraquat-inducible protein A</fullName>
    </submittedName>
</protein>